<name>A0ABS9NKE8_9NEIS</name>
<proteinExistence type="predicted"/>
<dbReference type="EMBL" id="JAKOOW010000006">
    <property type="protein sequence ID" value="MCG6503266.1"/>
    <property type="molecule type" value="Genomic_DNA"/>
</dbReference>
<protein>
    <submittedName>
        <fullName evidence="1">Uncharacterized protein</fullName>
    </submittedName>
</protein>
<comment type="caution">
    <text evidence="1">The sequence shown here is derived from an EMBL/GenBank/DDBJ whole genome shotgun (WGS) entry which is preliminary data.</text>
</comment>
<dbReference type="Proteomes" id="UP001298424">
    <property type="component" value="Unassembled WGS sequence"/>
</dbReference>
<reference evidence="1 2" key="1">
    <citation type="submission" date="2022-02" db="EMBL/GenBank/DDBJ databases">
        <title>Genome sequence data of Kingella unionensis sp. nov. strain CICC 24913 (CCUG 75125).</title>
        <authorList>
            <person name="Xiao M."/>
        </authorList>
    </citation>
    <scope>NUCLEOTIDE SEQUENCE [LARGE SCALE GENOMIC DNA]</scope>
    <source>
        <strain evidence="1 2">CICC 24913</strain>
    </source>
</reference>
<organism evidence="1 2">
    <name type="scientific">Kingella pumchi</name>
    <dbReference type="NCBI Taxonomy" id="2779506"/>
    <lineage>
        <taxon>Bacteria</taxon>
        <taxon>Pseudomonadati</taxon>
        <taxon>Pseudomonadota</taxon>
        <taxon>Betaproteobacteria</taxon>
        <taxon>Neisseriales</taxon>
        <taxon>Neisseriaceae</taxon>
        <taxon>Kingella</taxon>
    </lineage>
</organism>
<evidence type="ECO:0000313" key="2">
    <source>
        <dbReference type="Proteomes" id="UP001298424"/>
    </source>
</evidence>
<gene>
    <name evidence="1" type="ORF">MB824_01965</name>
</gene>
<evidence type="ECO:0000313" key="1">
    <source>
        <dbReference type="EMBL" id="MCG6503266.1"/>
    </source>
</evidence>
<keyword evidence="2" id="KW-1185">Reference proteome</keyword>
<accession>A0ABS9NKE8</accession>
<sequence length="59" mass="6899">MTKLHLPHWHRPEDLSPILLGLPENRRNRAPYLLAQQFDYDRNPHQPAAPILLAALRLL</sequence>
<dbReference type="RefSeq" id="WP_238745453.1">
    <property type="nucleotide sequence ID" value="NZ_JAKOOW010000006.1"/>
</dbReference>